<dbReference type="RefSeq" id="WP_307285368.1">
    <property type="nucleotide sequence ID" value="NZ_JAUSVX010000027.1"/>
</dbReference>
<dbReference type="EMBL" id="JAUSVX010000027">
    <property type="protein sequence ID" value="MDQ0474928.1"/>
    <property type="molecule type" value="Genomic_DNA"/>
</dbReference>
<dbReference type="Gene3D" id="2.30.30.240">
    <property type="entry name" value="PRC-barrel domain"/>
    <property type="match status" value="1"/>
</dbReference>
<feature type="chain" id="PRO_5045173754" evidence="2">
    <location>
        <begin position="23"/>
        <end position="189"/>
    </location>
</feature>
<evidence type="ECO:0000259" key="3">
    <source>
        <dbReference type="Pfam" id="PF05239"/>
    </source>
</evidence>
<keyword evidence="5" id="KW-1185">Reference proteome</keyword>
<feature type="signal peptide" evidence="2">
    <location>
        <begin position="1"/>
        <end position="22"/>
    </location>
</feature>
<dbReference type="InterPro" id="IPR027275">
    <property type="entry name" value="PRC-brl_dom"/>
</dbReference>
<reference evidence="4 5" key="1">
    <citation type="submission" date="2023-07" db="EMBL/GenBank/DDBJ databases">
        <title>Genomic Encyclopedia of Type Strains, Phase IV (KMG-IV): sequencing the most valuable type-strain genomes for metagenomic binning, comparative biology and taxonomic classification.</title>
        <authorList>
            <person name="Goeker M."/>
        </authorList>
    </citation>
    <scope>NUCLEOTIDE SEQUENCE [LARGE SCALE GENOMIC DNA]</scope>
    <source>
        <strain evidence="4 5">DSM 19619</strain>
    </source>
</reference>
<accession>A0ABU0JNG0</accession>
<dbReference type="InterPro" id="IPR011033">
    <property type="entry name" value="PRC_barrel-like_sf"/>
</dbReference>
<dbReference type="Proteomes" id="UP001242480">
    <property type="component" value="Unassembled WGS sequence"/>
</dbReference>
<dbReference type="PANTHER" id="PTHR36505:SF1">
    <property type="entry name" value="BLR1072 PROTEIN"/>
    <property type="match status" value="1"/>
</dbReference>
<evidence type="ECO:0000313" key="4">
    <source>
        <dbReference type="EMBL" id="MDQ0474928.1"/>
    </source>
</evidence>
<name>A0ABU0JNG0_9HYPH</name>
<dbReference type="PANTHER" id="PTHR36505">
    <property type="entry name" value="BLR1072 PROTEIN"/>
    <property type="match status" value="1"/>
</dbReference>
<feature type="region of interest" description="Disordered" evidence="1">
    <location>
        <begin position="23"/>
        <end position="45"/>
    </location>
</feature>
<proteinExistence type="predicted"/>
<comment type="caution">
    <text evidence="4">The sequence shown here is derived from an EMBL/GenBank/DDBJ whole genome shotgun (WGS) entry which is preliminary data.</text>
</comment>
<evidence type="ECO:0000256" key="1">
    <source>
        <dbReference type="SAM" id="MobiDB-lite"/>
    </source>
</evidence>
<organism evidence="4 5">
    <name type="scientific">Labrys wisconsinensis</name>
    <dbReference type="NCBI Taxonomy" id="425677"/>
    <lineage>
        <taxon>Bacteria</taxon>
        <taxon>Pseudomonadati</taxon>
        <taxon>Pseudomonadota</taxon>
        <taxon>Alphaproteobacteria</taxon>
        <taxon>Hyphomicrobiales</taxon>
        <taxon>Xanthobacteraceae</taxon>
        <taxon>Labrys</taxon>
    </lineage>
</organism>
<evidence type="ECO:0000256" key="2">
    <source>
        <dbReference type="SAM" id="SignalP"/>
    </source>
</evidence>
<feature type="domain" description="PRC-barrel" evidence="3">
    <location>
        <begin position="56"/>
        <end position="121"/>
    </location>
</feature>
<dbReference type="Pfam" id="PF05239">
    <property type="entry name" value="PRC"/>
    <property type="match status" value="1"/>
</dbReference>
<keyword evidence="2" id="KW-0732">Signal</keyword>
<evidence type="ECO:0000313" key="5">
    <source>
        <dbReference type="Proteomes" id="UP001242480"/>
    </source>
</evidence>
<dbReference type="SUPFAM" id="SSF50346">
    <property type="entry name" value="PRC-barrel domain"/>
    <property type="match status" value="1"/>
</dbReference>
<sequence>MSRTTLAWVVALSTIAATPALAQTTPAQNPPAATSPAPTTATPAGADFITQAPVGQYRATKLVGVNIYNSDQQSIGEVNELVVDKAGNIKAVVIGVGGFLGIGQKNVALPYTAIKWEDKALQTATVGMAAPGTGTATTTAPAAGGGTTTATVPAADTTVRDYPDHGILDMTKEQLQSAPDFKFASEAAK</sequence>
<gene>
    <name evidence="4" type="ORF">QO011_007970</name>
</gene>
<protein>
    <submittedName>
        <fullName evidence="4">Sporulation protein YlmC with PRC-barrel domain</fullName>
    </submittedName>
</protein>